<dbReference type="GO" id="GO:0006355">
    <property type="term" value="P:regulation of DNA-templated transcription"/>
    <property type="evidence" value="ECO:0007669"/>
    <property type="project" value="InterPro"/>
</dbReference>
<dbReference type="PROSITE" id="PS51005">
    <property type="entry name" value="NAC"/>
    <property type="match status" value="1"/>
</dbReference>
<dbReference type="InterPro" id="IPR036093">
    <property type="entry name" value="NAC_dom_sf"/>
</dbReference>
<keyword evidence="1" id="KW-0805">Transcription regulation</keyword>
<keyword evidence="3" id="KW-0804">Transcription</keyword>
<evidence type="ECO:0000256" key="1">
    <source>
        <dbReference type="ARBA" id="ARBA00023015"/>
    </source>
</evidence>
<sequence>MCLTDPVLAVAALGINIKDSWTDEKLVRFLAERKAKDPLPQNILVGLDFSLVDPRDFTTEDVWYMKLSDDQHPYNSSEDGITRKTKNGYWKFMDSSRIPTSTAIIGVKITLEFYEGHALCGTKTGWVMHEYQVEHNEEANLPQDYKSLCKVFLKGEKNISDEIQQNSDNADSPKDSFKAYLQYLAKIEEPKQPVDADKQEISSSKGQNEQNTQHIADGIDIDNVLANEDYIELNDLLYDDDAVRNDALTLEDLDDLLIPQASAPTSTNSSKQSSAVHDALEDLEDLLTPEASASTSANSSKRSMFSEECFDCDAFLREILKDSNSNEGENKDNKFSIAAPTNLVNVVISPSEQGLVKIHDDNAIVAGTSQHEPFPGGDRDEHSSSGFKQRSPSKSSCFPSRSDSSQSNIKCRREQSSSKFGKIMKKYSCFRSL</sequence>
<evidence type="ECO:0000256" key="4">
    <source>
        <dbReference type="ARBA" id="ARBA00023242"/>
    </source>
</evidence>
<feature type="compositionally biased region" description="Polar residues" evidence="5">
    <location>
        <begin position="201"/>
        <end position="214"/>
    </location>
</feature>
<protein>
    <recommendedName>
        <fullName evidence="6">NAC domain-containing protein</fullName>
    </recommendedName>
</protein>
<accession>A0A368SL56</accession>
<dbReference type="InterPro" id="IPR003441">
    <property type="entry name" value="NAC-dom"/>
</dbReference>
<dbReference type="EMBL" id="CM003536">
    <property type="protein sequence ID" value="RCV43157.1"/>
    <property type="molecule type" value="Genomic_DNA"/>
</dbReference>
<evidence type="ECO:0000256" key="3">
    <source>
        <dbReference type="ARBA" id="ARBA00023163"/>
    </source>
</evidence>
<reference evidence="7" key="2">
    <citation type="submission" date="2015-07" db="EMBL/GenBank/DDBJ databases">
        <authorList>
            <person name="Noorani M."/>
        </authorList>
    </citation>
    <scope>NUCLEOTIDE SEQUENCE</scope>
    <source>
        <strain evidence="7">Yugu1</strain>
    </source>
</reference>
<gene>
    <name evidence="7" type="ORF">SETIT_9G272700v2</name>
</gene>
<evidence type="ECO:0000256" key="2">
    <source>
        <dbReference type="ARBA" id="ARBA00023125"/>
    </source>
</evidence>
<organism evidence="7">
    <name type="scientific">Setaria italica</name>
    <name type="common">Foxtail millet</name>
    <name type="synonym">Panicum italicum</name>
    <dbReference type="NCBI Taxonomy" id="4555"/>
    <lineage>
        <taxon>Eukaryota</taxon>
        <taxon>Viridiplantae</taxon>
        <taxon>Streptophyta</taxon>
        <taxon>Embryophyta</taxon>
        <taxon>Tracheophyta</taxon>
        <taxon>Spermatophyta</taxon>
        <taxon>Magnoliopsida</taxon>
        <taxon>Liliopsida</taxon>
        <taxon>Poales</taxon>
        <taxon>Poaceae</taxon>
        <taxon>PACMAD clade</taxon>
        <taxon>Panicoideae</taxon>
        <taxon>Panicodae</taxon>
        <taxon>Paniceae</taxon>
        <taxon>Cenchrinae</taxon>
        <taxon>Setaria</taxon>
    </lineage>
</organism>
<proteinExistence type="predicted"/>
<name>A0A368SL56_SETIT</name>
<reference evidence="7" key="1">
    <citation type="journal article" date="2012" name="Nat. Biotechnol.">
        <title>Reference genome sequence of the model plant Setaria.</title>
        <authorList>
            <person name="Bennetzen J.L."/>
            <person name="Schmutz J."/>
            <person name="Wang H."/>
            <person name="Percifield R."/>
            <person name="Hawkins J."/>
            <person name="Pontaroli A.C."/>
            <person name="Estep M."/>
            <person name="Feng L."/>
            <person name="Vaughn J.N."/>
            <person name="Grimwood J."/>
            <person name="Jenkins J."/>
            <person name="Barry K."/>
            <person name="Lindquist E."/>
            <person name="Hellsten U."/>
            <person name="Deshpande S."/>
            <person name="Wang X."/>
            <person name="Wu X."/>
            <person name="Mitros T."/>
            <person name="Triplett J."/>
            <person name="Yang X."/>
            <person name="Ye C.Y."/>
            <person name="Mauro-Herrera M."/>
            <person name="Wang L."/>
            <person name="Li P."/>
            <person name="Sharma M."/>
            <person name="Sharma R."/>
            <person name="Ronald P.C."/>
            <person name="Panaud O."/>
            <person name="Kellogg E.A."/>
            <person name="Brutnell T.P."/>
            <person name="Doust A.N."/>
            <person name="Tuskan G.A."/>
            <person name="Rokhsar D."/>
            <person name="Devos K.M."/>
        </authorList>
    </citation>
    <scope>NUCLEOTIDE SEQUENCE [LARGE SCALE GENOMIC DNA]</scope>
    <source>
        <strain evidence="7">Yugu1</strain>
    </source>
</reference>
<dbReference type="PANTHER" id="PTHR31719:SF43">
    <property type="entry name" value="NAC TRANSCRIPTION FACTOR 56"/>
    <property type="match status" value="1"/>
</dbReference>
<evidence type="ECO:0000256" key="5">
    <source>
        <dbReference type="SAM" id="MobiDB-lite"/>
    </source>
</evidence>
<feature type="region of interest" description="Disordered" evidence="5">
    <location>
        <begin position="191"/>
        <end position="215"/>
    </location>
</feature>
<keyword evidence="2" id="KW-0238">DNA-binding</keyword>
<keyword evidence="4" id="KW-0539">Nucleus</keyword>
<dbReference type="Gene3D" id="2.170.150.80">
    <property type="entry name" value="NAC domain"/>
    <property type="match status" value="1"/>
</dbReference>
<feature type="compositionally biased region" description="Low complexity" evidence="5">
    <location>
        <begin position="392"/>
        <end position="407"/>
    </location>
</feature>
<evidence type="ECO:0000259" key="6">
    <source>
        <dbReference type="PROSITE" id="PS51005"/>
    </source>
</evidence>
<feature type="region of interest" description="Disordered" evidence="5">
    <location>
        <begin position="367"/>
        <end position="417"/>
    </location>
</feature>
<feature type="compositionally biased region" description="Basic and acidic residues" evidence="5">
    <location>
        <begin position="191"/>
        <end position="200"/>
    </location>
</feature>
<dbReference type="OrthoDB" id="1625833at2759"/>
<dbReference type="SUPFAM" id="SSF101941">
    <property type="entry name" value="NAC domain"/>
    <property type="match status" value="1"/>
</dbReference>
<dbReference type="AlphaFoldDB" id="A0A368SL56"/>
<dbReference type="GO" id="GO:0003677">
    <property type="term" value="F:DNA binding"/>
    <property type="evidence" value="ECO:0007669"/>
    <property type="project" value="UniProtKB-KW"/>
</dbReference>
<feature type="domain" description="NAC" evidence="6">
    <location>
        <begin position="13"/>
        <end position="154"/>
    </location>
</feature>
<evidence type="ECO:0000313" key="7">
    <source>
        <dbReference type="EMBL" id="RCV43157.1"/>
    </source>
</evidence>
<dbReference type="Pfam" id="PF02365">
    <property type="entry name" value="NAM"/>
    <property type="match status" value="1"/>
</dbReference>
<dbReference type="PANTHER" id="PTHR31719">
    <property type="entry name" value="NAC TRANSCRIPTION FACTOR 56"/>
    <property type="match status" value="1"/>
</dbReference>